<feature type="compositionally biased region" description="Gly residues" evidence="1">
    <location>
        <begin position="750"/>
        <end position="759"/>
    </location>
</feature>
<dbReference type="WBParaSite" id="maker-uti_cns_0005948-snap-gene-0.5-mRNA-1">
    <property type="protein sequence ID" value="maker-uti_cns_0005948-snap-gene-0.5-mRNA-1"/>
    <property type="gene ID" value="maker-uti_cns_0005948-snap-gene-0.5"/>
</dbReference>
<feature type="region of interest" description="Disordered" evidence="1">
    <location>
        <begin position="372"/>
        <end position="420"/>
    </location>
</feature>
<sequence length="921" mass="96797">KSVSSATRYQSAQLLEHNLSLLALLATEISQKAALAPVKFSNFLQQLNSLGDGHSIVAAPRTSLALAQKHLPIVADNQAQQLTQFFECHAQGLGFESGHRRYQMRAAVVQLGLSTGPEDPSPGLAAPHLVLAGLANLFTNSGQLSANGFGESVRRQQRKQTVLEAFESFQGVIGLATVHLGSETAIVQSLSRLHEVNAQRVQSGADFVHPTRNVGHTALKLRCIASNALNSLFSVAKLANEEDGNDFQQLNSSRSKSVVSSKPSKLPSSASERPQQAGRRVQPPNPPLTNQSRTHRPADAAFMTDFQRDLADKVAELEDAVLPDDEPADDVLPMAAQDMGPEAQMRYLKAKVRVSEEEASRLQAEVHKLQEENRKLTQRAKEAEEERTKATRSAHTLQTQLEKHRKAAEEASSRADGLEKQLASAKRDLDQLKRQEKQVAAGSQAAEVRLNRALEEAEKYKSELAKARAAKKDAGEGEKKRADALLQENKKLERQKNELISGFRKQMKLIDILKRQRMHLEAAKMLQFTEEEFYVQHNGSAISLDVTVSSDVINASFSNAPIPNCLMLCRLRGCALAVVMETSNQNCQIVIVNDASQVPGPLGSHVTRRIGSIVGSLIWKVENFLDIIKSRAINASRLNQLFIESGTGRTGDIQYALIQVTGCYRIEVVGAKGGDNAFNNRIGGVGALAAGSFNLTAGTRLAIVVGQAGGSAKSDDSGAGGGGGSFVYSTGPAASQQLLVAAGGGGGASYSRSGEGGSNGSDSIGGSINRLGFGGVDGQPGRNNPSYWPSNRNSGGCGAGWLGRAAMNRSSPKQGQRGNGRAHGWAGGKAGRDGFGGFGGFGGYGGVGGFGGGGGGASRGAGGGGGGFSGGGAGDGKNHAGGGGGSFCCGSDCVTVSGGSLDSEQRGRAALRLLAPFTDQC</sequence>
<evidence type="ECO:0000313" key="2">
    <source>
        <dbReference type="Proteomes" id="UP000095280"/>
    </source>
</evidence>
<organism evidence="2 3">
    <name type="scientific">Macrostomum lignano</name>
    <dbReference type="NCBI Taxonomy" id="282301"/>
    <lineage>
        <taxon>Eukaryota</taxon>
        <taxon>Metazoa</taxon>
        <taxon>Spiralia</taxon>
        <taxon>Lophotrochozoa</taxon>
        <taxon>Platyhelminthes</taxon>
        <taxon>Rhabditophora</taxon>
        <taxon>Macrostomorpha</taxon>
        <taxon>Macrostomida</taxon>
        <taxon>Macrostomidae</taxon>
        <taxon>Macrostomum</taxon>
    </lineage>
</organism>
<feature type="compositionally biased region" description="Basic and acidic residues" evidence="1">
    <location>
        <begin position="407"/>
        <end position="420"/>
    </location>
</feature>
<feature type="region of interest" description="Disordered" evidence="1">
    <location>
        <begin position="750"/>
        <end position="827"/>
    </location>
</feature>
<dbReference type="AlphaFoldDB" id="A0A1I8HGW2"/>
<dbReference type="PANTHER" id="PTHR23313">
    <property type="entry name" value="TSEC1-RELATED"/>
    <property type="match status" value="1"/>
</dbReference>
<proteinExistence type="predicted"/>
<evidence type="ECO:0000313" key="3">
    <source>
        <dbReference type="WBParaSite" id="maker-uti_cns_0005948-snap-gene-0.5-mRNA-1"/>
    </source>
</evidence>
<dbReference type="Proteomes" id="UP000095280">
    <property type="component" value="Unplaced"/>
</dbReference>
<feature type="compositionally biased region" description="Basic and acidic residues" evidence="1">
    <location>
        <begin position="372"/>
        <end position="389"/>
    </location>
</feature>
<feature type="compositionally biased region" description="Polar residues" evidence="1">
    <location>
        <begin position="781"/>
        <end position="794"/>
    </location>
</feature>
<keyword evidence="2" id="KW-1185">Reference proteome</keyword>
<evidence type="ECO:0000256" key="1">
    <source>
        <dbReference type="SAM" id="MobiDB-lite"/>
    </source>
</evidence>
<accession>A0A1I8HGW2</accession>
<feature type="region of interest" description="Disordered" evidence="1">
    <location>
        <begin position="245"/>
        <end position="298"/>
    </location>
</feature>
<dbReference type="SUPFAM" id="SSF90257">
    <property type="entry name" value="Myosin rod fragments"/>
    <property type="match status" value="1"/>
</dbReference>
<dbReference type="PANTHER" id="PTHR23313:SF0">
    <property type="entry name" value="TESTIS-EXPRESSED PROTEIN 9"/>
    <property type="match status" value="1"/>
</dbReference>
<protein>
    <submittedName>
        <fullName evidence="3">Kinesin motor domain-containing protein</fullName>
    </submittedName>
</protein>
<feature type="compositionally biased region" description="Low complexity" evidence="1">
    <location>
        <begin position="252"/>
        <end position="271"/>
    </location>
</feature>
<reference evidence="3" key="1">
    <citation type="submission" date="2016-11" db="UniProtKB">
        <authorList>
            <consortium name="WormBaseParasite"/>
        </authorList>
    </citation>
    <scope>IDENTIFICATION</scope>
</reference>
<name>A0A1I8HGW2_9PLAT</name>